<dbReference type="InterPro" id="IPR050250">
    <property type="entry name" value="Macrolide_Exporter_MacB"/>
</dbReference>
<keyword evidence="6 9" id="KW-0472">Membrane</keyword>
<dbReference type="PANTHER" id="PTHR30572:SF4">
    <property type="entry name" value="ABC TRANSPORTER PERMEASE YTRF"/>
    <property type="match status" value="1"/>
</dbReference>
<name>A0ABT7MKQ8_9BACL</name>
<evidence type="ECO:0000313" key="12">
    <source>
        <dbReference type="Proteomes" id="UP001230807"/>
    </source>
</evidence>
<feature type="transmembrane region" description="Helical" evidence="9">
    <location>
        <begin position="818"/>
        <end position="838"/>
    </location>
</feature>
<keyword evidence="12" id="KW-1185">Reference proteome</keyword>
<reference evidence="11 12" key="1">
    <citation type="submission" date="2023-06" db="EMBL/GenBank/DDBJ databases">
        <title>Influencing factors and mechanism of Cr(VI) reduction by facultative anaerobic Exiguobacterium sp. PY14.</title>
        <authorList>
            <person name="Zou L."/>
        </authorList>
    </citation>
    <scope>NUCLEOTIDE SEQUENCE [LARGE SCALE GENOMIC DNA]</scope>
    <source>
        <strain evidence="11 12">PY14</strain>
    </source>
</reference>
<evidence type="ECO:0000256" key="7">
    <source>
        <dbReference type="ARBA" id="ARBA00038076"/>
    </source>
</evidence>
<evidence type="ECO:0000256" key="9">
    <source>
        <dbReference type="SAM" id="Phobius"/>
    </source>
</evidence>
<feature type="region of interest" description="Disordered" evidence="8">
    <location>
        <begin position="896"/>
        <end position="931"/>
    </location>
</feature>
<dbReference type="InterPro" id="IPR003838">
    <property type="entry name" value="ABC3_permease_C"/>
</dbReference>
<organism evidence="11 12">
    <name type="scientific">Exiguobacterium mexicanum</name>
    <dbReference type="NCBI Taxonomy" id="340146"/>
    <lineage>
        <taxon>Bacteria</taxon>
        <taxon>Bacillati</taxon>
        <taxon>Bacillota</taxon>
        <taxon>Bacilli</taxon>
        <taxon>Bacillales</taxon>
        <taxon>Bacillales Family XII. Incertae Sedis</taxon>
        <taxon>Exiguobacterium</taxon>
    </lineage>
</organism>
<comment type="subcellular location">
    <subcellularLocation>
        <location evidence="1">Cell membrane</location>
        <topology evidence="1">Multi-pass membrane protein</topology>
    </subcellularLocation>
</comment>
<evidence type="ECO:0000256" key="4">
    <source>
        <dbReference type="ARBA" id="ARBA00022729"/>
    </source>
</evidence>
<feature type="transmembrane region" description="Helical" evidence="9">
    <location>
        <begin position="868"/>
        <end position="887"/>
    </location>
</feature>
<gene>
    <name evidence="11" type="ORF">QR695_00840</name>
</gene>
<dbReference type="Pfam" id="PF02687">
    <property type="entry name" value="FtsX"/>
    <property type="match status" value="2"/>
</dbReference>
<evidence type="ECO:0000313" key="11">
    <source>
        <dbReference type="EMBL" id="MDL5375543.1"/>
    </source>
</evidence>
<evidence type="ECO:0000256" key="6">
    <source>
        <dbReference type="ARBA" id="ARBA00023136"/>
    </source>
</evidence>
<feature type="transmembrane region" description="Helical" evidence="9">
    <location>
        <begin position="592"/>
        <end position="619"/>
    </location>
</feature>
<protein>
    <submittedName>
        <fullName evidence="11">ABC transporter permease</fullName>
    </submittedName>
</protein>
<dbReference type="EMBL" id="JASWER010000001">
    <property type="protein sequence ID" value="MDL5375543.1"/>
    <property type="molecule type" value="Genomic_DNA"/>
</dbReference>
<keyword evidence="4" id="KW-0732">Signal</keyword>
<feature type="domain" description="ABC3 transporter permease C-terminal" evidence="10">
    <location>
        <begin position="738"/>
        <end position="848"/>
    </location>
</feature>
<comment type="caution">
    <text evidence="11">The sequence shown here is derived from an EMBL/GenBank/DDBJ whole genome shotgun (WGS) entry which is preliminary data.</text>
</comment>
<dbReference type="RefSeq" id="WP_286038138.1">
    <property type="nucleotide sequence ID" value="NZ_CP183077.1"/>
</dbReference>
<feature type="transmembrane region" description="Helical" evidence="9">
    <location>
        <begin position="16"/>
        <end position="35"/>
    </location>
</feature>
<proteinExistence type="inferred from homology"/>
<dbReference type="InterPro" id="IPR029050">
    <property type="entry name" value="Immunoprotect_excell_Ig-like"/>
</dbReference>
<feature type="transmembrane region" description="Helical" evidence="9">
    <location>
        <begin position="544"/>
        <end position="571"/>
    </location>
</feature>
<evidence type="ECO:0000256" key="3">
    <source>
        <dbReference type="ARBA" id="ARBA00022692"/>
    </source>
</evidence>
<evidence type="ECO:0000259" key="10">
    <source>
        <dbReference type="Pfam" id="PF02687"/>
    </source>
</evidence>
<feature type="compositionally biased region" description="Basic and acidic residues" evidence="8">
    <location>
        <begin position="915"/>
        <end position="931"/>
    </location>
</feature>
<feature type="transmembrane region" description="Helical" evidence="9">
    <location>
        <begin position="735"/>
        <end position="756"/>
    </location>
</feature>
<dbReference type="Gene3D" id="2.60.40.1240">
    <property type="match status" value="1"/>
</dbReference>
<feature type="transmembrane region" description="Helical" evidence="9">
    <location>
        <begin position="693"/>
        <end position="715"/>
    </location>
</feature>
<sequence>MLKFIWNSWWRNKERFILLMVGMLIVSTGLSYLLGVTQANNGTVVNELQKRWDSSCHIVVRPEGSRSVTEDLNLLEPNYMSGLEGGITREQYETVQQIADVDVAAPIAMIGSTYSSSFTQTHTFDKAGLYRLKMNTLIDTGIEKINDFQDLKAYFWVGWMPNGDSTHIGIGPTALYEEFPLSYGSDVMLAGIDPVAEAKLVGLDDAVQATEFSRYFNDEDIPEPYDEDITTIPILMSSKDYVDASINYTIEEIDVDTTDQEAFIKTYLDQGKDEYLDRLKGTEVASYDFTAQQMHDNITKHILEGTPQPQDPRVTVDYTWLAEKASPLVYEGVTSPFPKRWPYSYQIKPFLAEGQVAYGQESMYRKSNKYAEDLNDAPKVKYNYIGLFDPSKLKLSKDPLTELPMETYFPASADWVMNSKDEPVNPPTTVKPTNNPYSFLTKPPSMLTTLDAAFAIAGDKAISAIRVNVKGVDVLNEESEAKLQAVAKEIEDKTGLITDVTLGSSPQYAVTYLPGLKDSSALGWIQQPWIKLGSSITIFQEAKLGFSGVVASVILVAMLYVFSSNIIMLYARKKEFAILLSLGWRPSQLSKLLFLEATILGSMVALISWMILGTFLWTAAGSTSIARILLIGLAGLLIYWLGTLIPIRLVRKIKPYETMQSGEVSKGRRLLRSRSSVGMSLNQLVTYWPRTTLSILAIALPTSLFGFFLFVTFRLQGVLYTTWIGEFVALEVGTMHYVAMGVALLIAMLTTTEIMWQNVSERKPQLAVLKALGWQNTSIRRLVLTEGALTGFFAGLLGVTVTIIIVTIMYQQFPTSELPFLFATILIPVVTGVLGALLPAERAVRITPAEAIGGHVVNQKKVEKRFRLVLGTTATALVVGIISLFVFTSPEVKPVTEEAKTTPAPTAQTTGAKQADLKADKPKETKATTPKEDDLQKIMNLGTFQTFIGDPRMKKREFQVGQPVFASPDGTESEAGKRFVSLPISLFNEDDQYGGTMDYRPNGFRMYTPDGTEYSPVDMVNHNKKAFRGGFIYTPGEKSEIDLVFLVPEKEKTLVLYASSGAMPKVYTVKIEVP</sequence>
<keyword evidence="5 9" id="KW-1133">Transmembrane helix</keyword>
<feature type="compositionally biased region" description="Low complexity" evidence="8">
    <location>
        <begin position="901"/>
        <end position="914"/>
    </location>
</feature>
<feature type="transmembrane region" description="Helical" evidence="9">
    <location>
        <begin position="625"/>
        <end position="650"/>
    </location>
</feature>
<dbReference type="PANTHER" id="PTHR30572">
    <property type="entry name" value="MEMBRANE COMPONENT OF TRANSPORTER-RELATED"/>
    <property type="match status" value="1"/>
</dbReference>
<dbReference type="Proteomes" id="UP001230807">
    <property type="component" value="Unassembled WGS sequence"/>
</dbReference>
<evidence type="ECO:0000256" key="5">
    <source>
        <dbReference type="ARBA" id="ARBA00022989"/>
    </source>
</evidence>
<feature type="transmembrane region" description="Helical" evidence="9">
    <location>
        <begin position="788"/>
        <end position="812"/>
    </location>
</feature>
<keyword evidence="2" id="KW-1003">Cell membrane</keyword>
<accession>A0ABT7MKQ8</accession>
<evidence type="ECO:0000256" key="8">
    <source>
        <dbReference type="SAM" id="MobiDB-lite"/>
    </source>
</evidence>
<feature type="domain" description="ABC3 transporter permease C-terminal" evidence="10">
    <location>
        <begin position="549"/>
        <end position="655"/>
    </location>
</feature>
<evidence type="ECO:0000256" key="2">
    <source>
        <dbReference type="ARBA" id="ARBA00022475"/>
    </source>
</evidence>
<comment type="similarity">
    <text evidence="7">Belongs to the ABC-4 integral membrane protein family.</text>
</comment>
<evidence type="ECO:0000256" key="1">
    <source>
        <dbReference type="ARBA" id="ARBA00004651"/>
    </source>
</evidence>
<keyword evidence="3 9" id="KW-0812">Transmembrane</keyword>